<dbReference type="Proteomes" id="UP001501116">
    <property type="component" value="Unassembled WGS sequence"/>
</dbReference>
<dbReference type="RefSeq" id="WP_344417699.1">
    <property type="nucleotide sequence ID" value="NZ_BAAANN010000010.1"/>
</dbReference>
<keyword evidence="7" id="KW-1185">Reference proteome</keyword>
<gene>
    <name evidence="6" type="ORF">GCM10009754_28300</name>
</gene>
<comment type="cofactor">
    <cofactor evidence="1">
        <name>FAD</name>
        <dbReference type="ChEBI" id="CHEBI:57692"/>
    </cofactor>
</comment>
<evidence type="ECO:0000259" key="5">
    <source>
        <dbReference type="PROSITE" id="PS51387"/>
    </source>
</evidence>
<proteinExistence type="predicted"/>
<dbReference type="InterPro" id="IPR036318">
    <property type="entry name" value="FAD-bd_PCMH-like_sf"/>
</dbReference>
<protein>
    <submittedName>
        <fullName evidence="6">FAD-linked oxidase C-terminal domain-containing protein</fullName>
    </submittedName>
</protein>
<name>A0ABP5C2A6_9PSEU</name>
<evidence type="ECO:0000256" key="4">
    <source>
        <dbReference type="ARBA" id="ARBA00023002"/>
    </source>
</evidence>
<dbReference type="PANTHER" id="PTHR42934:SF2">
    <property type="entry name" value="GLYCOLATE OXIDASE SUBUNIT GLCD"/>
    <property type="match status" value="1"/>
</dbReference>
<evidence type="ECO:0000256" key="3">
    <source>
        <dbReference type="ARBA" id="ARBA00022827"/>
    </source>
</evidence>
<dbReference type="PROSITE" id="PS51387">
    <property type="entry name" value="FAD_PCMH"/>
    <property type="match status" value="1"/>
</dbReference>
<dbReference type="InterPro" id="IPR051914">
    <property type="entry name" value="FAD-linked_OxidoTrans_Type4"/>
</dbReference>
<dbReference type="InterPro" id="IPR016166">
    <property type="entry name" value="FAD-bd_PCMH"/>
</dbReference>
<evidence type="ECO:0000313" key="6">
    <source>
        <dbReference type="EMBL" id="GAA1956681.1"/>
    </source>
</evidence>
<keyword evidence="2" id="KW-0285">Flavoprotein</keyword>
<accession>A0ABP5C2A6</accession>
<dbReference type="InterPro" id="IPR016169">
    <property type="entry name" value="FAD-bd_PCMH_sub2"/>
</dbReference>
<evidence type="ECO:0000313" key="7">
    <source>
        <dbReference type="Proteomes" id="UP001501116"/>
    </source>
</evidence>
<dbReference type="InterPro" id="IPR004113">
    <property type="entry name" value="FAD-bd_oxidored_4_C"/>
</dbReference>
<sequence length="460" mass="47155">MNPVLPGDLSRAFTGLRLRTTPDEIAAFVSDESSLVGDPPLVVVSPRTVPEVQQAMRVATEHRLPVVPRGAGTGLSGGACAVSGSVLLDLSRMTTITELDPQARLAVVEAGVVNADVSTAAAQYGLMYAPDPSSWESSTIGGNIATNAGGLRCARYGATRASVLGLDVVLSDGRLLSTGGRTVKRSAGYDLTQLFIGSEGTLGVVVGATLRLLPLPPPQLTALATFPDVKSAALAAAALVATTSPTLVELMDELVVSALDQARGTGFGPSVGSVLVLQVDDAPAAQASISTAMAVGNAIDVAVTSDQGEAAELLNIRRATFAALQRLGPLLLEDVCVPVTHLAAMVSAVAEIGAAHGVRTCTVAHAADGNLHPVIVRDGHTRAEEAAADAIFRQAQALGGTVSGEHGIGRLKRHWLETELGEVALDIQRNIKQTLDPLGLLNPGAVIRASAASLPPGHRE</sequence>
<dbReference type="Gene3D" id="3.30.465.10">
    <property type="match status" value="1"/>
</dbReference>
<dbReference type="SUPFAM" id="SSF56176">
    <property type="entry name" value="FAD-binding/transporter-associated domain-like"/>
    <property type="match status" value="1"/>
</dbReference>
<dbReference type="Gene3D" id="1.10.45.10">
    <property type="entry name" value="Vanillyl-alcohol Oxidase, Chain A, domain 4"/>
    <property type="match status" value="1"/>
</dbReference>
<dbReference type="EMBL" id="BAAANN010000010">
    <property type="protein sequence ID" value="GAA1956681.1"/>
    <property type="molecule type" value="Genomic_DNA"/>
</dbReference>
<keyword evidence="3" id="KW-0274">FAD</keyword>
<comment type="caution">
    <text evidence="6">The sequence shown here is derived from an EMBL/GenBank/DDBJ whole genome shotgun (WGS) entry which is preliminary data.</text>
</comment>
<keyword evidence="4" id="KW-0560">Oxidoreductase</keyword>
<dbReference type="SUPFAM" id="SSF55103">
    <property type="entry name" value="FAD-linked oxidases, C-terminal domain"/>
    <property type="match status" value="1"/>
</dbReference>
<dbReference type="InterPro" id="IPR016164">
    <property type="entry name" value="FAD-linked_Oxase-like_C"/>
</dbReference>
<evidence type="ECO:0000256" key="1">
    <source>
        <dbReference type="ARBA" id="ARBA00001974"/>
    </source>
</evidence>
<feature type="domain" description="FAD-binding PCMH-type" evidence="5">
    <location>
        <begin position="35"/>
        <end position="215"/>
    </location>
</feature>
<dbReference type="InterPro" id="IPR006094">
    <property type="entry name" value="Oxid_FAD_bind_N"/>
</dbReference>
<dbReference type="InterPro" id="IPR016171">
    <property type="entry name" value="Vanillyl_alc_oxidase_C-sub2"/>
</dbReference>
<organism evidence="6 7">
    <name type="scientific">Amycolatopsis minnesotensis</name>
    <dbReference type="NCBI Taxonomy" id="337894"/>
    <lineage>
        <taxon>Bacteria</taxon>
        <taxon>Bacillati</taxon>
        <taxon>Actinomycetota</taxon>
        <taxon>Actinomycetes</taxon>
        <taxon>Pseudonocardiales</taxon>
        <taxon>Pseudonocardiaceae</taxon>
        <taxon>Amycolatopsis</taxon>
    </lineage>
</organism>
<dbReference type="Gene3D" id="3.30.70.2740">
    <property type="match status" value="1"/>
</dbReference>
<dbReference type="Pfam" id="PF01565">
    <property type="entry name" value="FAD_binding_4"/>
    <property type="match status" value="1"/>
</dbReference>
<dbReference type="Pfam" id="PF02913">
    <property type="entry name" value="FAD-oxidase_C"/>
    <property type="match status" value="1"/>
</dbReference>
<dbReference type="PANTHER" id="PTHR42934">
    <property type="entry name" value="GLYCOLATE OXIDASE SUBUNIT GLCD"/>
    <property type="match status" value="1"/>
</dbReference>
<evidence type="ECO:0000256" key="2">
    <source>
        <dbReference type="ARBA" id="ARBA00022630"/>
    </source>
</evidence>
<reference evidence="7" key="1">
    <citation type="journal article" date="2019" name="Int. J. Syst. Evol. Microbiol.">
        <title>The Global Catalogue of Microorganisms (GCM) 10K type strain sequencing project: providing services to taxonomists for standard genome sequencing and annotation.</title>
        <authorList>
            <consortium name="The Broad Institute Genomics Platform"/>
            <consortium name="The Broad Institute Genome Sequencing Center for Infectious Disease"/>
            <person name="Wu L."/>
            <person name="Ma J."/>
        </authorList>
    </citation>
    <scope>NUCLEOTIDE SEQUENCE [LARGE SCALE GENOMIC DNA]</scope>
    <source>
        <strain evidence="7">JCM 14545</strain>
    </source>
</reference>